<organism evidence="6 7">
    <name type="scientific">Catenuloplanes nepalensis</name>
    <dbReference type="NCBI Taxonomy" id="587533"/>
    <lineage>
        <taxon>Bacteria</taxon>
        <taxon>Bacillati</taxon>
        <taxon>Actinomycetota</taxon>
        <taxon>Actinomycetes</taxon>
        <taxon>Micromonosporales</taxon>
        <taxon>Micromonosporaceae</taxon>
        <taxon>Catenuloplanes</taxon>
    </lineage>
</organism>
<dbReference type="Gene3D" id="1.10.443.10">
    <property type="entry name" value="Intergrase catalytic core"/>
    <property type="match status" value="1"/>
</dbReference>
<dbReference type="Proteomes" id="UP001240984">
    <property type="component" value="Unassembled WGS sequence"/>
</dbReference>
<dbReference type="InterPro" id="IPR002104">
    <property type="entry name" value="Integrase_catalytic"/>
</dbReference>
<evidence type="ECO:0000259" key="5">
    <source>
        <dbReference type="PROSITE" id="PS51900"/>
    </source>
</evidence>
<evidence type="ECO:0000313" key="6">
    <source>
        <dbReference type="EMBL" id="MDP9798675.1"/>
    </source>
</evidence>
<gene>
    <name evidence="6" type="ORF">J2S43_007187</name>
</gene>
<accession>A0ABT9N545</accession>
<dbReference type="RefSeq" id="WP_306836746.1">
    <property type="nucleotide sequence ID" value="NZ_JAUSRA010000001.1"/>
</dbReference>
<evidence type="ECO:0000313" key="7">
    <source>
        <dbReference type="Proteomes" id="UP001240984"/>
    </source>
</evidence>
<evidence type="ECO:0000259" key="4">
    <source>
        <dbReference type="PROSITE" id="PS51898"/>
    </source>
</evidence>
<proteinExistence type="predicted"/>
<keyword evidence="7" id="KW-1185">Reference proteome</keyword>
<dbReference type="EMBL" id="JAUSRA010000001">
    <property type="protein sequence ID" value="MDP9798675.1"/>
    <property type="molecule type" value="Genomic_DNA"/>
</dbReference>
<keyword evidence="2" id="KW-0233">DNA recombination</keyword>
<dbReference type="SUPFAM" id="SSF56349">
    <property type="entry name" value="DNA breaking-rejoining enzymes"/>
    <property type="match status" value="1"/>
</dbReference>
<comment type="caution">
    <text evidence="6">The sequence shown here is derived from an EMBL/GenBank/DDBJ whole genome shotgun (WGS) entry which is preliminary data.</text>
</comment>
<evidence type="ECO:0000256" key="2">
    <source>
        <dbReference type="ARBA" id="ARBA00023172"/>
    </source>
</evidence>
<evidence type="ECO:0000256" key="3">
    <source>
        <dbReference type="PROSITE-ProRule" id="PRU01248"/>
    </source>
</evidence>
<reference evidence="6 7" key="1">
    <citation type="submission" date="2023-07" db="EMBL/GenBank/DDBJ databases">
        <title>Sequencing the genomes of 1000 actinobacteria strains.</title>
        <authorList>
            <person name="Klenk H.-P."/>
        </authorList>
    </citation>
    <scope>NUCLEOTIDE SEQUENCE [LARGE SCALE GENOMIC DNA]</scope>
    <source>
        <strain evidence="6 7">DSM 44710</strain>
    </source>
</reference>
<protein>
    <submittedName>
        <fullName evidence="6">Site-specific recombinase XerD</fullName>
    </submittedName>
</protein>
<dbReference type="CDD" id="cd01188">
    <property type="entry name" value="INT_RitA_C_like"/>
    <property type="match status" value="1"/>
</dbReference>
<name>A0ABT9N545_9ACTN</name>
<dbReference type="InterPro" id="IPR050090">
    <property type="entry name" value="Tyrosine_recombinase_XerCD"/>
</dbReference>
<feature type="domain" description="Core-binding (CB)" evidence="5">
    <location>
        <begin position="152"/>
        <end position="238"/>
    </location>
</feature>
<dbReference type="InterPro" id="IPR011010">
    <property type="entry name" value="DNA_brk_join_enz"/>
</dbReference>
<feature type="domain" description="Tyr recombinase" evidence="4">
    <location>
        <begin position="259"/>
        <end position="441"/>
    </location>
</feature>
<sequence>MLVSALIGRTSGGITQWLSVVVEGFSCLVDGSIDRQENTMDSENVGRRRRRIVVPGPFAPFADGLRENLVGQGFSPDTIADHVHRLADLSRWLVERGLVTSELTSMLVREFQQQRRSVGVRAGTGDRALAPALGYLRRLGAIPPSVVIAAVMPVDVLLGDYRRYLEDERGLAAGTVKHYLRCARTFLTGLAGPLEEALPGLSAGQVIDFVRGWSTRRHSPALDMVTLPALRSLLRFLHLSGRVPTGLAGAVPAGRGRPRNMARQRADGEQVRAVLAGCDRGSAVGRRDYAILLMLARLAVRGGEVARLELADIDWRAGELTLHGKGGRVDVLPLPADVGAAIADYLLHARPATTARSVFITVKAPFTGLATSSVTVLVGAACARAGVSRFGPHGMRHAAACDLLAAGASMQEIGQLLRHAQQRTTAIYARLDQARLAELARPCPQGAPR</sequence>
<dbReference type="PANTHER" id="PTHR30349:SF90">
    <property type="entry name" value="TYROSINE RECOMBINASE XERD"/>
    <property type="match status" value="1"/>
</dbReference>
<keyword evidence="1 3" id="KW-0238">DNA-binding</keyword>
<dbReference type="InterPro" id="IPR013762">
    <property type="entry name" value="Integrase-like_cat_sf"/>
</dbReference>
<evidence type="ECO:0000256" key="1">
    <source>
        <dbReference type="ARBA" id="ARBA00023125"/>
    </source>
</evidence>
<dbReference type="PROSITE" id="PS51900">
    <property type="entry name" value="CB"/>
    <property type="match status" value="1"/>
</dbReference>
<dbReference type="PANTHER" id="PTHR30349">
    <property type="entry name" value="PHAGE INTEGRASE-RELATED"/>
    <property type="match status" value="1"/>
</dbReference>
<dbReference type="Pfam" id="PF00589">
    <property type="entry name" value="Phage_integrase"/>
    <property type="match status" value="1"/>
</dbReference>
<dbReference type="InterPro" id="IPR044068">
    <property type="entry name" value="CB"/>
</dbReference>
<dbReference type="PROSITE" id="PS51898">
    <property type="entry name" value="TYR_RECOMBINASE"/>
    <property type="match status" value="1"/>
</dbReference>